<dbReference type="GO" id="GO:0005741">
    <property type="term" value="C:mitochondrial outer membrane"/>
    <property type="evidence" value="ECO:0007669"/>
    <property type="project" value="TreeGrafter"/>
</dbReference>
<protein>
    <recommendedName>
        <fullName evidence="5">Iron-binding zinc finger CDGSH type domain-containing protein</fullName>
    </recommendedName>
</protein>
<dbReference type="InterPro" id="IPR042216">
    <property type="entry name" value="MitoNEET_CISD"/>
</dbReference>
<gene>
    <name evidence="3" type="ORF">MHI_LOCUS688175</name>
</gene>
<name>A0A6V7HAQ8_9HYME</name>
<evidence type="ECO:0000313" key="4">
    <source>
        <dbReference type="Proteomes" id="UP000752696"/>
    </source>
</evidence>
<accession>A0A6V7HAQ8</accession>
<dbReference type="GO" id="GO:0005789">
    <property type="term" value="C:endoplasmic reticulum membrane"/>
    <property type="evidence" value="ECO:0007669"/>
    <property type="project" value="UniProtKB-SubCell"/>
</dbReference>
<dbReference type="Gene3D" id="3.40.5.90">
    <property type="entry name" value="CDGSH iron-sulfur domain, mitoNEET-type"/>
    <property type="match status" value="1"/>
</dbReference>
<dbReference type="Proteomes" id="UP000752696">
    <property type="component" value="Unassembled WGS sequence"/>
</dbReference>
<keyword evidence="4" id="KW-1185">Reference proteome</keyword>
<evidence type="ECO:0000256" key="2">
    <source>
        <dbReference type="ARBA" id="ARBA00008624"/>
    </source>
</evidence>
<dbReference type="EMBL" id="CAJDYZ010009587">
    <property type="protein sequence ID" value="CAD1476781.1"/>
    <property type="molecule type" value="Genomic_DNA"/>
</dbReference>
<dbReference type="InterPro" id="IPR045131">
    <property type="entry name" value="CISD1/2"/>
</dbReference>
<reference evidence="3" key="1">
    <citation type="submission" date="2020-07" db="EMBL/GenBank/DDBJ databases">
        <authorList>
            <person name="Nazaruddin N."/>
        </authorList>
    </citation>
    <scope>NUCLEOTIDE SEQUENCE</scope>
</reference>
<comment type="similarity">
    <text evidence="2">Belongs to the CISD protein family. CISD2 subfamily.</text>
</comment>
<dbReference type="GO" id="GO:0010506">
    <property type="term" value="P:regulation of autophagy"/>
    <property type="evidence" value="ECO:0007669"/>
    <property type="project" value="InterPro"/>
</dbReference>
<evidence type="ECO:0000256" key="1">
    <source>
        <dbReference type="ARBA" id="ARBA00004389"/>
    </source>
</evidence>
<feature type="non-terminal residue" evidence="3">
    <location>
        <position position="1"/>
    </location>
</feature>
<evidence type="ECO:0008006" key="5">
    <source>
        <dbReference type="Google" id="ProtNLM"/>
    </source>
</evidence>
<feature type="non-terminal residue" evidence="3">
    <location>
        <position position="39"/>
    </location>
</feature>
<comment type="caution">
    <text evidence="3">The sequence shown here is derived from an EMBL/GenBank/DDBJ whole genome shotgun (WGS) entry which is preliminary data.</text>
</comment>
<sequence>PCGLVNLSVKKDVNKVVDTVDIEDITEKAVFCRCWRSKN</sequence>
<evidence type="ECO:0000313" key="3">
    <source>
        <dbReference type="EMBL" id="CAD1476781.1"/>
    </source>
</evidence>
<organism evidence="3 4">
    <name type="scientific">Heterotrigona itama</name>
    <dbReference type="NCBI Taxonomy" id="395501"/>
    <lineage>
        <taxon>Eukaryota</taxon>
        <taxon>Metazoa</taxon>
        <taxon>Ecdysozoa</taxon>
        <taxon>Arthropoda</taxon>
        <taxon>Hexapoda</taxon>
        <taxon>Insecta</taxon>
        <taxon>Pterygota</taxon>
        <taxon>Neoptera</taxon>
        <taxon>Endopterygota</taxon>
        <taxon>Hymenoptera</taxon>
        <taxon>Apocrita</taxon>
        <taxon>Aculeata</taxon>
        <taxon>Apoidea</taxon>
        <taxon>Anthophila</taxon>
        <taxon>Apidae</taxon>
        <taxon>Heterotrigona</taxon>
    </lineage>
</organism>
<dbReference type="GO" id="GO:0051537">
    <property type="term" value="F:2 iron, 2 sulfur cluster binding"/>
    <property type="evidence" value="ECO:0007669"/>
    <property type="project" value="InterPro"/>
</dbReference>
<dbReference type="AlphaFoldDB" id="A0A6V7HAQ8"/>
<dbReference type="PANTHER" id="PTHR13680:SF5">
    <property type="entry name" value="CDGSH IRON-SULFUR DOMAIN-CONTAINING PROTEIN 1"/>
    <property type="match status" value="1"/>
</dbReference>
<proteinExistence type="inferred from homology"/>
<comment type="subcellular location">
    <subcellularLocation>
        <location evidence="1">Endoplasmic reticulum membrane</location>
        <topology evidence="1">Single-pass membrane protein</topology>
    </subcellularLocation>
</comment>
<dbReference type="PANTHER" id="PTHR13680">
    <property type="entry name" value="CDGSH IRON-SULFUR DOMAIN-CONTAINING PROTEIN 1"/>
    <property type="match status" value="1"/>
</dbReference>